<keyword evidence="1" id="KW-1133">Transmembrane helix</keyword>
<gene>
    <name evidence="2" type="ORF">K461DRAFT_278277</name>
</gene>
<keyword evidence="1" id="KW-0472">Membrane</keyword>
<dbReference type="AlphaFoldDB" id="A0A9P4J6Y5"/>
<protein>
    <submittedName>
        <fullName evidence="2">Uncharacterized protein</fullName>
    </submittedName>
</protein>
<name>A0A9P4J6Y5_9PEZI</name>
<dbReference type="Proteomes" id="UP000799439">
    <property type="component" value="Unassembled WGS sequence"/>
</dbReference>
<sequence>MPPSMDRGCDAIPFFPLTGGGFSCLLLGSMRLAWRGANDTQVSTVTLNVGQPYGCEPVRTARDRRCTRRIQD</sequence>
<comment type="caution">
    <text evidence="2">The sequence shown here is derived from an EMBL/GenBank/DDBJ whole genome shotgun (WGS) entry which is preliminary data.</text>
</comment>
<dbReference type="EMBL" id="ML996085">
    <property type="protein sequence ID" value="KAF2153469.1"/>
    <property type="molecule type" value="Genomic_DNA"/>
</dbReference>
<feature type="transmembrane region" description="Helical" evidence="1">
    <location>
        <begin position="12"/>
        <end position="34"/>
    </location>
</feature>
<keyword evidence="3" id="KW-1185">Reference proteome</keyword>
<evidence type="ECO:0000256" key="1">
    <source>
        <dbReference type="SAM" id="Phobius"/>
    </source>
</evidence>
<evidence type="ECO:0000313" key="2">
    <source>
        <dbReference type="EMBL" id="KAF2153469.1"/>
    </source>
</evidence>
<dbReference type="PROSITE" id="PS51257">
    <property type="entry name" value="PROKAR_LIPOPROTEIN"/>
    <property type="match status" value="1"/>
</dbReference>
<accession>A0A9P4J6Y5</accession>
<reference evidence="2" key="1">
    <citation type="journal article" date="2020" name="Stud. Mycol.">
        <title>101 Dothideomycetes genomes: a test case for predicting lifestyles and emergence of pathogens.</title>
        <authorList>
            <person name="Haridas S."/>
            <person name="Albert R."/>
            <person name="Binder M."/>
            <person name="Bloem J."/>
            <person name="Labutti K."/>
            <person name="Salamov A."/>
            <person name="Andreopoulos B."/>
            <person name="Baker S."/>
            <person name="Barry K."/>
            <person name="Bills G."/>
            <person name="Bluhm B."/>
            <person name="Cannon C."/>
            <person name="Castanera R."/>
            <person name="Culley D."/>
            <person name="Daum C."/>
            <person name="Ezra D."/>
            <person name="Gonzalez J."/>
            <person name="Henrissat B."/>
            <person name="Kuo A."/>
            <person name="Liang C."/>
            <person name="Lipzen A."/>
            <person name="Lutzoni F."/>
            <person name="Magnuson J."/>
            <person name="Mondo S."/>
            <person name="Nolan M."/>
            <person name="Ohm R."/>
            <person name="Pangilinan J."/>
            <person name="Park H.-J."/>
            <person name="Ramirez L."/>
            <person name="Alfaro M."/>
            <person name="Sun H."/>
            <person name="Tritt A."/>
            <person name="Yoshinaga Y."/>
            <person name="Zwiers L.-H."/>
            <person name="Turgeon B."/>
            <person name="Goodwin S."/>
            <person name="Spatafora J."/>
            <person name="Crous P."/>
            <person name="Grigoriev I."/>
        </authorList>
    </citation>
    <scope>NUCLEOTIDE SEQUENCE</scope>
    <source>
        <strain evidence="2">CBS 260.36</strain>
    </source>
</reference>
<proteinExistence type="predicted"/>
<organism evidence="2 3">
    <name type="scientific">Myriangium duriaei CBS 260.36</name>
    <dbReference type="NCBI Taxonomy" id="1168546"/>
    <lineage>
        <taxon>Eukaryota</taxon>
        <taxon>Fungi</taxon>
        <taxon>Dikarya</taxon>
        <taxon>Ascomycota</taxon>
        <taxon>Pezizomycotina</taxon>
        <taxon>Dothideomycetes</taxon>
        <taxon>Dothideomycetidae</taxon>
        <taxon>Myriangiales</taxon>
        <taxon>Myriangiaceae</taxon>
        <taxon>Myriangium</taxon>
    </lineage>
</organism>
<keyword evidence="1" id="KW-0812">Transmembrane</keyword>
<evidence type="ECO:0000313" key="3">
    <source>
        <dbReference type="Proteomes" id="UP000799439"/>
    </source>
</evidence>